<comment type="caution">
    <text evidence="2">The sequence shown here is derived from an EMBL/GenBank/DDBJ whole genome shotgun (WGS) entry which is preliminary data.</text>
</comment>
<dbReference type="Proteomes" id="UP000275076">
    <property type="component" value="Unassembled WGS sequence"/>
</dbReference>
<evidence type="ECO:0000313" key="2">
    <source>
        <dbReference type="EMBL" id="RSL32652.1"/>
    </source>
</evidence>
<evidence type="ECO:0000256" key="1">
    <source>
        <dbReference type="SAM" id="MobiDB-lite"/>
    </source>
</evidence>
<keyword evidence="3" id="KW-1185">Reference proteome</keyword>
<accession>A0A3R9WSI5</accession>
<dbReference type="AlphaFoldDB" id="A0A3R9WSI5"/>
<feature type="compositionally biased region" description="Basic and acidic residues" evidence="1">
    <location>
        <begin position="102"/>
        <end position="124"/>
    </location>
</feature>
<reference evidence="2 3" key="1">
    <citation type="submission" date="2018-10" db="EMBL/GenBank/DDBJ databases">
        <title>Draft genome sequence of Bacillus salarius IM0101, isolated from a hypersaline soil in Inner Mongolia, China.</title>
        <authorList>
            <person name="Yamprayoonswat W."/>
            <person name="Boonvisut S."/>
            <person name="Jumpathong W."/>
            <person name="Sittihan S."/>
            <person name="Ruangsuj P."/>
            <person name="Wanthongcharoen S."/>
            <person name="Thongpramul N."/>
            <person name="Pimmason S."/>
            <person name="Yu B."/>
            <person name="Yasawong M."/>
        </authorList>
    </citation>
    <scope>NUCLEOTIDE SEQUENCE [LARGE SCALE GENOMIC DNA]</scope>
    <source>
        <strain evidence="2 3">IM0101</strain>
    </source>
</reference>
<feature type="region of interest" description="Disordered" evidence="1">
    <location>
        <begin position="102"/>
        <end position="132"/>
    </location>
</feature>
<evidence type="ECO:0000313" key="3">
    <source>
        <dbReference type="Proteomes" id="UP000275076"/>
    </source>
</evidence>
<organism evidence="2 3">
    <name type="scientific">Salibacterium salarium</name>
    <dbReference type="NCBI Taxonomy" id="284579"/>
    <lineage>
        <taxon>Bacteria</taxon>
        <taxon>Bacillati</taxon>
        <taxon>Bacillota</taxon>
        <taxon>Bacilli</taxon>
        <taxon>Bacillales</taxon>
        <taxon>Bacillaceae</taxon>
    </lineage>
</organism>
<protein>
    <submittedName>
        <fullName evidence="2">Uncharacterized protein</fullName>
    </submittedName>
</protein>
<dbReference type="EMBL" id="RBVX01000013">
    <property type="protein sequence ID" value="RSL32652.1"/>
    <property type="molecule type" value="Genomic_DNA"/>
</dbReference>
<feature type="region of interest" description="Disordered" evidence="1">
    <location>
        <begin position="152"/>
        <end position="176"/>
    </location>
</feature>
<sequence>MLKISEYAQAKEQNYTDTQIAKAAGITIKKLEQLKSSWGIEMKKPDTTPIQITKEDYLREKKNNLTDHQICKKFDMGASTLVKKKKIWNVYKPDAWKSEVKKKEAKKPMPEHKENYEAEKDKTADTAPNITDEVRKADDLKQELEEWKSRALAAEEKAERQSKIDRDNGKAKTKVSDLENTLSQTKGKLHQLRNDYQIIKDRAEKAESELADMDDARNSTLLQKHVSQLTIMLHEAHKVNQ</sequence>
<proteinExistence type="predicted"/>
<gene>
    <name evidence="2" type="ORF">D7Z54_14470</name>
</gene>
<name>A0A3R9WSI5_9BACI</name>
<dbReference type="RefSeq" id="WP_125556572.1">
    <property type="nucleotide sequence ID" value="NZ_RBVX01000013.1"/>
</dbReference>